<keyword evidence="9" id="KW-1185">Reference proteome</keyword>
<evidence type="ECO:0000256" key="6">
    <source>
        <dbReference type="SAM" id="MobiDB-lite"/>
    </source>
</evidence>
<keyword evidence="2" id="KW-0238">DNA-binding</keyword>
<organism evidence="8 9">
    <name type="scientific">Penicillium cataractarum</name>
    <dbReference type="NCBI Taxonomy" id="2100454"/>
    <lineage>
        <taxon>Eukaryota</taxon>
        <taxon>Fungi</taxon>
        <taxon>Dikarya</taxon>
        <taxon>Ascomycota</taxon>
        <taxon>Pezizomycotina</taxon>
        <taxon>Eurotiomycetes</taxon>
        <taxon>Eurotiomycetidae</taxon>
        <taxon>Eurotiales</taxon>
        <taxon>Aspergillaceae</taxon>
        <taxon>Penicillium</taxon>
    </lineage>
</organism>
<evidence type="ECO:0000256" key="4">
    <source>
        <dbReference type="ARBA" id="ARBA00023242"/>
    </source>
</evidence>
<dbReference type="PROSITE" id="PS00463">
    <property type="entry name" value="ZN2_CY6_FUNGAL_1"/>
    <property type="match status" value="1"/>
</dbReference>
<dbReference type="GeneID" id="81433123"/>
<keyword evidence="3" id="KW-0804">Transcription</keyword>
<dbReference type="RefSeq" id="XP_056560675.1">
    <property type="nucleotide sequence ID" value="XM_056693946.1"/>
</dbReference>
<feature type="domain" description="Zn(2)-C6 fungal-type" evidence="7">
    <location>
        <begin position="156"/>
        <end position="186"/>
    </location>
</feature>
<evidence type="ECO:0000259" key="7">
    <source>
        <dbReference type="PROSITE" id="PS50048"/>
    </source>
</evidence>
<dbReference type="SUPFAM" id="SSF57701">
    <property type="entry name" value="Zn2/Cys6 DNA-binding domain"/>
    <property type="match status" value="1"/>
</dbReference>
<dbReference type="GO" id="GO:0000981">
    <property type="term" value="F:DNA-binding transcription factor activity, RNA polymerase II-specific"/>
    <property type="evidence" value="ECO:0007669"/>
    <property type="project" value="InterPro"/>
</dbReference>
<accession>A0A9X0B6P0</accession>
<evidence type="ECO:0000313" key="8">
    <source>
        <dbReference type="EMBL" id="KAJ5389947.1"/>
    </source>
</evidence>
<dbReference type="CDD" id="cd00067">
    <property type="entry name" value="GAL4"/>
    <property type="match status" value="1"/>
</dbReference>
<reference evidence="8" key="1">
    <citation type="submission" date="2022-11" db="EMBL/GenBank/DDBJ databases">
        <authorList>
            <person name="Petersen C."/>
        </authorList>
    </citation>
    <scope>NUCLEOTIDE SEQUENCE</scope>
    <source>
        <strain evidence="8">IBT 29864</strain>
    </source>
</reference>
<proteinExistence type="predicted"/>
<name>A0A9X0B6P0_9EURO</name>
<protein>
    <recommendedName>
        <fullName evidence="7">Zn(2)-C6 fungal-type domain-containing protein</fullName>
    </recommendedName>
</protein>
<comment type="caution">
    <text evidence="8">The sequence shown here is derived from an EMBL/GenBank/DDBJ whole genome shotgun (WGS) entry which is preliminary data.</text>
</comment>
<keyword evidence="4" id="KW-0539">Nucleus</keyword>
<feature type="compositionally biased region" description="Polar residues" evidence="6">
    <location>
        <begin position="76"/>
        <end position="87"/>
    </location>
</feature>
<feature type="compositionally biased region" description="Basic and acidic residues" evidence="6">
    <location>
        <begin position="99"/>
        <end position="109"/>
    </location>
</feature>
<dbReference type="AlphaFoldDB" id="A0A9X0B6P0"/>
<dbReference type="EMBL" id="JAPZBS010000001">
    <property type="protein sequence ID" value="KAJ5389947.1"/>
    <property type="molecule type" value="Genomic_DNA"/>
</dbReference>
<keyword evidence="1" id="KW-0805">Transcription regulation</keyword>
<dbReference type="GO" id="GO:0008270">
    <property type="term" value="F:zinc ion binding"/>
    <property type="evidence" value="ECO:0007669"/>
    <property type="project" value="InterPro"/>
</dbReference>
<sequence>MSDRNPFHGGGNEAMPWALGFGLDSSQHNDCPDMNTDFFSDLINPDGLANTHHTHLPIDPSAEPSSYVSPNRDPEASTTTTTPNSIQDTEHALPSGVFEPERDEIKHTPATESTNGDVGEQKPREKKRRRSRNSPEPDYSQIILELNKKRKRTGQACDRCRVRRYRCDPSRNGCVNCRVAGRMCEVTDCVTGETYVRGAAGRMAAEVDRLKARIAELERENDDLQRNTKPYYGYRPPNALPGTTFASAAILHRQQQQRQYQGNLQEQQINRHRIENTKLLKRVAILKGNPETLQKQIKE</sequence>
<feature type="region of interest" description="Disordered" evidence="6">
    <location>
        <begin position="50"/>
        <end position="141"/>
    </location>
</feature>
<reference evidence="8" key="2">
    <citation type="journal article" date="2023" name="IMA Fungus">
        <title>Comparative genomic study of the Penicillium genus elucidates a diverse pangenome and 15 lateral gene transfer events.</title>
        <authorList>
            <person name="Petersen C."/>
            <person name="Sorensen T."/>
            <person name="Nielsen M.R."/>
            <person name="Sondergaard T.E."/>
            <person name="Sorensen J.L."/>
            <person name="Fitzpatrick D.A."/>
            <person name="Frisvad J.C."/>
            <person name="Nielsen K.L."/>
        </authorList>
    </citation>
    <scope>NUCLEOTIDE SEQUENCE</scope>
    <source>
        <strain evidence="8">IBT 29864</strain>
    </source>
</reference>
<dbReference type="PROSITE" id="PS50048">
    <property type="entry name" value="ZN2_CY6_FUNGAL_2"/>
    <property type="match status" value="1"/>
</dbReference>
<dbReference type="InterPro" id="IPR036864">
    <property type="entry name" value="Zn2-C6_fun-type_DNA-bd_sf"/>
</dbReference>
<dbReference type="OrthoDB" id="4151048at2759"/>
<evidence type="ECO:0000313" key="9">
    <source>
        <dbReference type="Proteomes" id="UP001147782"/>
    </source>
</evidence>
<keyword evidence="5" id="KW-0175">Coiled coil</keyword>
<dbReference type="Gene3D" id="4.10.240.10">
    <property type="entry name" value="Zn(2)-C6 fungal-type DNA-binding domain"/>
    <property type="match status" value="1"/>
</dbReference>
<evidence type="ECO:0000256" key="2">
    <source>
        <dbReference type="ARBA" id="ARBA00023125"/>
    </source>
</evidence>
<evidence type="ECO:0000256" key="1">
    <source>
        <dbReference type="ARBA" id="ARBA00023015"/>
    </source>
</evidence>
<dbReference type="Proteomes" id="UP001147782">
    <property type="component" value="Unassembled WGS sequence"/>
</dbReference>
<gene>
    <name evidence="8" type="ORF">N7496_001015</name>
</gene>
<evidence type="ECO:0000256" key="3">
    <source>
        <dbReference type="ARBA" id="ARBA00023163"/>
    </source>
</evidence>
<dbReference type="GO" id="GO:0003677">
    <property type="term" value="F:DNA binding"/>
    <property type="evidence" value="ECO:0007669"/>
    <property type="project" value="UniProtKB-KW"/>
</dbReference>
<dbReference type="InterPro" id="IPR001138">
    <property type="entry name" value="Zn2Cys6_DnaBD"/>
</dbReference>
<evidence type="ECO:0000256" key="5">
    <source>
        <dbReference type="SAM" id="Coils"/>
    </source>
</evidence>
<feature type="coiled-coil region" evidence="5">
    <location>
        <begin position="200"/>
        <end position="227"/>
    </location>
</feature>